<protein>
    <submittedName>
        <fullName evidence="2">Uncharacterized protein</fullName>
    </submittedName>
</protein>
<name>A0A655F7X1_MYCTX</name>
<proteinExistence type="predicted"/>
<dbReference type="Proteomes" id="UP000039021">
    <property type="component" value="Unassembled WGS sequence"/>
</dbReference>
<dbReference type="EMBL" id="CSBK01003191">
    <property type="protein sequence ID" value="CPA67851.1"/>
    <property type="molecule type" value="Genomic_DNA"/>
</dbReference>
<evidence type="ECO:0000313" key="2">
    <source>
        <dbReference type="EMBL" id="CPA67851.1"/>
    </source>
</evidence>
<reference evidence="2" key="2">
    <citation type="submission" date="2015-03" db="EMBL/GenBank/DDBJ databases">
        <authorList>
            <consortium name="Pathogen Informatics"/>
            <person name="Murphy D."/>
        </authorList>
    </citation>
    <scope>NUCLEOTIDE SEQUENCE</scope>
    <source>
        <strain evidence="2">N09902308</strain>
    </source>
</reference>
<evidence type="ECO:0000313" key="3">
    <source>
        <dbReference type="Proteomes" id="UP000039021"/>
    </source>
</evidence>
<evidence type="ECO:0000313" key="4">
    <source>
        <dbReference type="Proteomes" id="UP000049023"/>
    </source>
</evidence>
<dbReference type="EMBL" id="CNFU01001136">
    <property type="protein sequence ID" value="CKT07519.1"/>
    <property type="molecule type" value="Genomic_DNA"/>
</dbReference>
<dbReference type="AlphaFoldDB" id="A0A655F7X1"/>
<organism evidence="2 3">
    <name type="scientific">Mycobacterium tuberculosis</name>
    <dbReference type="NCBI Taxonomy" id="1773"/>
    <lineage>
        <taxon>Bacteria</taxon>
        <taxon>Bacillati</taxon>
        <taxon>Actinomycetota</taxon>
        <taxon>Actinomycetes</taxon>
        <taxon>Mycobacteriales</taxon>
        <taxon>Mycobacteriaceae</taxon>
        <taxon>Mycobacterium</taxon>
        <taxon>Mycobacterium tuberculosis complex</taxon>
    </lineage>
</organism>
<evidence type="ECO:0000313" key="1">
    <source>
        <dbReference type="EMBL" id="CKT07519.1"/>
    </source>
</evidence>
<reference evidence="3 4" key="1">
    <citation type="submission" date="2015-03" db="EMBL/GenBank/DDBJ databases">
        <authorList>
            <consortium name="Pathogen Informatics"/>
        </authorList>
    </citation>
    <scope>NUCLEOTIDE SEQUENCE [LARGE SCALE GENOMIC DNA]</scope>
    <source>
        <strain evidence="1 4">Bir 187</strain>
        <strain evidence="3">N09902308</strain>
    </source>
</reference>
<accession>A0A655F7X1</accession>
<sequence>MRLFLDDVEQALPGEIGRHTFGFVEHDTQFSQRLDDLHPVTVDVLV</sequence>
<gene>
    <name evidence="2" type="ORF">ERS007739_04759</name>
    <name evidence="1" type="ORF">ERS027661_03902</name>
</gene>
<dbReference type="Proteomes" id="UP000049023">
    <property type="component" value="Unassembled WGS sequence"/>
</dbReference>